<organism evidence="7 8">
    <name type="scientific">Desulfonatronospira thiodismutans ASO3-1</name>
    <dbReference type="NCBI Taxonomy" id="555779"/>
    <lineage>
        <taxon>Bacteria</taxon>
        <taxon>Pseudomonadati</taxon>
        <taxon>Thermodesulfobacteriota</taxon>
        <taxon>Desulfovibrionia</taxon>
        <taxon>Desulfovibrionales</taxon>
        <taxon>Desulfonatronovibrionaceae</taxon>
        <taxon>Desulfonatronospira</taxon>
    </lineage>
</organism>
<dbReference type="InterPro" id="IPR007210">
    <property type="entry name" value="ABC_Gly_betaine_transp_sub-bd"/>
</dbReference>
<dbReference type="Pfam" id="PF04069">
    <property type="entry name" value="OpuAC"/>
    <property type="match status" value="1"/>
</dbReference>
<keyword evidence="8" id="KW-1185">Reference proteome</keyword>
<dbReference type="GO" id="GO:0031460">
    <property type="term" value="P:glycine betaine transport"/>
    <property type="evidence" value="ECO:0007669"/>
    <property type="project" value="TreeGrafter"/>
</dbReference>
<feature type="domain" description="ABC-type glycine betaine transport system substrate-binding" evidence="6">
    <location>
        <begin position="28"/>
        <end position="271"/>
    </location>
</feature>
<comment type="subcellular location">
    <subcellularLocation>
        <location evidence="1">Cell membrane</location>
    </subcellularLocation>
</comment>
<dbReference type="GO" id="GO:0043190">
    <property type="term" value="C:ATP-binding cassette (ABC) transporter complex"/>
    <property type="evidence" value="ECO:0007669"/>
    <property type="project" value="InterPro"/>
</dbReference>
<keyword evidence="3" id="KW-1003">Cell membrane</keyword>
<evidence type="ECO:0000256" key="4">
    <source>
        <dbReference type="ARBA" id="ARBA00023136"/>
    </source>
</evidence>
<dbReference type="RefSeq" id="WP_008869908.1">
    <property type="nucleotide sequence ID" value="NZ_ACJN02000002.1"/>
</dbReference>
<proteinExistence type="predicted"/>
<keyword evidence="2" id="KW-0813">Transport</keyword>
<dbReference type="EMBL" id="ACJN02000002">
    <property type="protein sequence ID" value="EFI34588.1"/>
    <property type="molecule type" value="Genomic_DNA"/>
</dbReference>
<name>D6SPB2_9BACT</name>
<dbReference type="OrthoDB" id="9787902at2"/>
<evidence type="ECO:0000256" key="2">
    <source>
        <dbReference type="ARBA" id="ARBA00022448"/>
    </source>
</evidence>
<evidence type="ECO:0000256" key="1">
    <source>
        <dbReference type="ARBA" id="ARBA00004236"/>
    </source>
</evidence>
<dbReference type="eggNOG" id="COG2113">
    <property type="taxonomic scope" value="Bacteria"/>
</dbReference>
<dbReference type="PANTHER" id="PTHR47737">
    <property type="entry name" value="GLYCINE BETAINE/PROLINE BETAINE TRANSPORT SYSTEM PERMEASE PROTEIN PROW"/>
    <property type="match status" value="1"/>
</dbReference>
<evidence type="ECO:0000259" key="6">
    <source>
        <dbReference type="Pfam" id="PF04069"/>
    </source>
</evidence>
<dbReference type="GO" id="GO:0005275">
    <property type="term" value="F:amine transmembrane transporter activity"/>
    <property type="evidence" value="ECO:0007669"/>
    <property type="project" value="TreeGrafter"/>
</dbReference>
<keyword evidence="4" id="KW-0472">Membrane</keyword>
<gene>
    <name evidence="7" type="ORF">Dthio_PD1960</name>
</gene>
<dbReference type="AlphaFoldDB" id="D6SPB2"/>
<dbReference type="Gene3D" id="3.40.190.10">
    <property type="entry name" value="Periplasmic binding protein-like II"/>
    <property type="match status" value="1"/>
</dbReference>
<keyword evidence="5" id="KW-0732">Signal</keyword>
<evidence type="ECO:0000256" key="3">
    <source>
        <dbReference type="ARBA" id="ARBA00022475"/>
    </source>
</evidence>
<dbReference type="GO" id="GO:0015226">
    <property type="term" value="F:carnitine transmembrane transporter activity"/>
    <property type="evidence" value="ECO:0007669"/>
    <property type="project" value="TreeGrafter"/>
</dbReference>
<dbReference type="GO" id="GO:0015871">
    <property type="term" value="P:choline transport"/>
    <property type="evidence" value="ECO:0007669"/>
    <property type="project" value="TreeGrafter"/>
</dbReference>
<feature type="chain" id="PRO_5003088134" evidence="5">
    <location>
        <begin position="26"/>
        <end position="283"/>
    </location>
</feature>
<dbReference type="CDD" id="cd13639">
    <property type="entry name" value="PBP2_OpuAC_like"/>
    <property type="match status" value="1"/>
</dbReference>
<comment type="caution">
    <text evidence="7">The sequence shown here is derived from an EMBL/GenBank/DDBJ whole genome shotgun (WGS) entry which is preliminary data.</text>
</comment>
<evidence type="ECO:0000313" key="7">
    <source>
        <dbReference type="EMBL" id="EFI34588.1"/>
    </source>
</evidence>
<accession>D6SPB2</accession>
<evidence type="ECO:0000313" key="8">
    <source>
        <dbReference type="Proteomes" id="UP000005496"/>
    </source>
</evidence>
<dbReference type="SUPFAM" id="SSF53850">
    <property type="entry name" value="Periplasmic binding protein-like II"/>
    <property type="match status" value="1"/>
</dbReference>
<dbReference type="Proteomes" id="UP000005496">
    <property type="component" value="Unassembled WGS sequence"/>
</dbReference>
<evidence type="ECO:0000256" key="5">
    <source>
        <dbReference type="SAM" id="SignalP"/>
    </source>
</evidence>
<sequence length="283" mass="31319">MIKKGLAVLSVLALLMGFASSNAGAQDRLTLAYVEWDCAVASTDVAKAVLQEELGYNVESMSVSAAAMWQGVASGDVDAHVAAWLPVTHGDYMDATEGQLEDLGKLTDGAKIGLVVPEYVDIDSIEDLNDYADEFNGRITGIDPGAGIMSRTEEALDEYGLTEFELQEGSDATMSAALRDATRRDEWIVVTGWSPHWKFGRWDLKYLEDPKEVYGEAEHISKMARQGLADDAPEAYEFLKNFSWTQEEMAVLMEWNEDGGDSYENAVRFIEEHPDLVDQWLGR</sequence>
<feature type="signal peptide" evidence="5">
    <location>
        <begin position="1"/>
        <end position="25"/>
    </location>
</feature>
<dbReference type="Gene3D" id="3.40.190.100">
    <property type="entry name" value="Glycine betaine-binding periplasmic protein, domain 2"/>
    <property type="match status" value="1"/>
</dbReference>
<protein>
    <submittedName>
        <fullName evidence="7">Substrate-binding region of ABC-type glycine betaine transport system</fullName>
    </submittedName>
</protein>
<reference evidence="7" key="1">
    <citation type="submission" date="2010-05" db="EMBL/GenBank/DDBJ databases">
        <title>The draft genome of Desulfonatronospira thiodismutans ASO3-1.</title>
        <authorList>
            <consortium name="US DOE Joint Genome Institute (JGI-PGF)"/>
            <person name="Lucas S."/>
            <person name="Copeland A."/>
            <person name="Lapidus A."/>
            <person name="Cheng J.-F."/>
            <person name="Bruce D."/>
            <person name="Goodwin L."/>
            <person name="Pitluck S."/>
            <person name="Chertkov O."/>
            <person name="Brettin T."/>
            <person name="Detter J.C."/>
            <person name="Han C."/>
            <person name="Land M.L."/>
            <person name="Hauser L."/>
            <person name="Kyrpides N."/>
            <person name="Mikhailova N."/>
            <person name="Muyzer G."/>
            <person name="Woyke T."/>
        </authorList>
    </citation>
    <scope>NUCLEOTIDE SEQUENCE [LARGE SCALE GENOMIC DNA]</scope>
    <source>
        <strain evidence="7">ASO3-1</strain>
    </source>
</reference>
<dbReference type="PANTHER" id="PTHR47737:SF1">
    <property type="entry name" value="GLYCINE BETAINE_PROLINE BETAINE TRANSPORT SYSTEM PERMEASE PROTEIN PROW"/>
    <property type="match status" value="1"/>
</dbReference>